<sequence length="356" mass="38996">MAVYVFGSNLISQLGLGDEPGKTAVPLRIPFFDNIKVKKVRCGLLHTLVLAEDGVLYSWGCNDEYALGRDGDEDVPGPVTWTGQQEDPVVDMACGGSVSVALTREGKVWAWGSFRDASGVLGFTRHTRLQKRPVQLKIPKQVAIAAGYNHVLLLGARGDLMGFGVGNYGELLTAPSRRNKYITLTPQVLSRHTKYKAIACGGNHSFAIDTEGNIFAWGNNRYGQLGDGTTEDASKKVRVGDKTVEQIIAGEGHTFFIKGEKKLYGVGANEYGQLGVGDKEIHEQWIEIYGKVEKIRTRSNFSLALIEDKLYSWGLNTFGELGYTGDCALERKIIDFDFGDIVDFDVGNDFSVVVSK</sequence>
<dbReference type="Pfam" id="PF25390">
    <property type="entry name" value="WD40_RLD"/>
    <property type="match status" value="1"/>
</dbReference>
<feature type="repeat" description="RCC1" evidence="3">
    <location>
        <begin position="54"/>
        <end position="105"/>
    </location>
</feature>
<dbReference type="PROSITE" id="PS00626">
    <property type="entry name" value="RCC1_2"/>
    <property type="match status" value="1"/>
</dbReference>
<dbReference type="EMBL" id="SBIQ01000004">
    <property type="protein sequence ID" value="KAF7684695.1"/>
    <property type="molecule type" value="Genomic_DNA"/>
</dbReference>
<organism evidence="5 6">
    <name type="scientific">Astathelohania contejeani</name>
    <dbReference type="NCBI Taxonomy" id="164912"/>
    <lineage>
        <taxon>Eukaryota</taxon>
        <taxon>Fungi</taxon>
        <taxon>Fungi incertae sedis</taxon>
        <taxon>Microsporidia</taxon>
        <taxon>Astathelohaniidae</taxon>
        <taxon>Astathelohania</taxon>
    </lineage>
</organism>
<evidence type="ECO:0000256" key="2">
    <source>
        <dbReference type="ARBA" id="ARBA00022737"/>
    </source>
</evidence>
<evidence type="ECO:0000259" key="4">
    <source>
        <dbReference type="Pfam" id="PF25390"/>
    </source>
</evidence>
<accession>A0ABQ7I2P9</accession>
<evidence type="ECO:0000256" key="3">
    <source>
        <dbReference type="PROSITE-ProRule" id="PRU00235"/>
    </source>
</evidence>
<keyword evidence="2" id="KW-0677">Repeat</keyword>
<feature type="repeat" description="RCC1" evidence="3">
    <location>
        <begin position="308"/>
        <end position="356"/>
    </location>
</feature>
<dbReference type="InterPro" id="IPR051553">
    <property type="entry name" value="Ran_GTPase-activating"/>
</dbReference>
<feature type="repeat" description="RCC1" evidence="3">
    <location>
        <begin position="212"/>
        <end position="260"/>
    </location>
</feature>
<dbReference type="InterPro" id="IPR000408">
    <property type="entry name" value="Reg_chr_condens"/>
</dbReference>
<evidence type="ECO:0000313" key="5">
    <source>
        <dbReference type="EMBL" id="KAF7684695.1"/>
    </source>
</evidence>
<keyword evidence="6" id="KW-1185">Reference proteome</keyword>
<dbReference type="InterPro" id="IPR058923">
    <property type="entry name" value="RCC1-like_dom"/>
</dbReference>
<proteinExistence type="predicted"/>
<keyword evidence="1" id="KW-0344">Guanine-nucleotide releasing factor</keyword>
<dbReference type="SUPFAM" id="SSF50985">
    <property type="entry name" value="RCC1/BLIP-II"/>
    <property type="match status" value="1"/>
</dbReference>
<protein>
    <submittedName>
        <fullName evidence="5">Regulator of chromosome condensation</fullName>
    </submittedName>
</protein>
<dbReference type="InterPro" id="IPR009091">
    <property type="entry name" value="RCC1/BLIP-II"/>
</dbReference>
<gene>
    <name evidence="5" type="primary">RCC1</name>
    <name evidence="5" type="ORF">TCON_0111</name>
</gene>
<reference evidence="5 6" key="1">
    <citation type="submission" date="2019-01" db="EMBL/GenBank/DDBJ databases">
        <title>Genomes sequencing and comparative genomics of infectious freshwater microsporidia, Cucumispora dikerogammari and Thelohania contejeani.</title>
        <authorList>
            <person name="Cormier A."/>
            <person name="Giraud I."/>
            <person name="Wattier R."/>
            <person name="Teixeira M."/>
            <person name="Grandjean F."/>
            <person name="Rigaud T."/>
            <person name="Cordaux R."/>
        </authorList>
    </citation>
    <scope>NUCLEOTIDE SEQUENCE [LARGE SCALE GENOMIC DNA]</scope>
    <source>
        <strain evidence="5">T1</strain>
        <tissue evidence="5">Spores</tissue>
    </source>
</reference>
<feature type="repeat" description="RCC1" evidence="3">
    <location>
        <begin position="158"/>
        <end position="211"/>
    </location>
</feature>
<evidence type="ECO:0000256" key="1">
    <source>
        <dbReference type="ARBA" id="ARBA00022658"/>
    </source>
</evidence>
<evidence type="ECO:0000313" key="6">
    <source>
        <dbReference type="Proteomes" id="UP001516464"/>
    </source>
</evidence>
<dbReference type="Proteomes" id="UP001516464">
    <property type="component" value="Unassembled WGS sequence"/>
</dbReference>
<dbReference type="Gene3D" id="2.130.10.30">
    <property type="entry name" value="Regulator of chromosome condensation 1/beta-lactamase-inhibitor protein II"/>
    <property type="match status" value="1"/>
</dbReference>
<dbReference type="PANTHER" id="PTHR45982:SF1">
    <property type="entry name" value="REGULATOR OF CHROMOSOME CONDENSATION"/>
    <property type="match status" value="1"/>
</dbReference>
<feature type="domain" description="RCC1-like" evidence="4">
    <location>
        <begin position="3"/>
        <end position="353"/>
    </location>
</feature>
<feature type="repeat" description="RCC1" evidence="3">
    <location>
        <begin position="106"/>
        <end position="157"/>
    </location>
</feature>
<feature type="repeat" description="RCC1" evidence="3">
    <location>
        <begin position="1"/>
        <end position="53"/>
    </location>
</feature>
<name>A0ABQ7I2P9_9MICR</name>
<comment type="caution">
    <text evidence="5">The sequence shown here is derived from an EMBL/GenBank/DDBJ whole genome shotgun (WGS) entry which is preliminary data.</text>
</comment>
<dbReference type="PANTHER" id="PTHR45982">
    <property type="entry name" value="REGULATOR OF CHROMOSOME CONDENSATION"/>
    <property type="match status" value="1"/>
</dbReference>
<dbReference type="PROSITE" id="PS50012">
    <property type="entry name" value="RCC1_3"/>
    <property type="match status" value="6"/>
</dbReference>
<dbReference type="PRINTS" id="PR00633">
    <property type="entry name" value="RCCNDNSATION"/>
</dbReference>